<dbReference type="AlphaFoldDB" id="A0A2Z6RX85"/>
<evidence type="ECO:0000313" key="4">
    <source>
        <dbReference type="EMBL" id="GBB96666.1"/>
    </source>
</evidence>
<keyword evidence="5" id="KW-1185">Reference proteome</keyword>
<keyword evidence="2" id="KW-0812">Transmembrane</keyword>
<dbReference type="PANTHER" id="PTHR10984:SF25">
    <property type="entry name" value="ENDOPLASMIC RETICULUM-GOLGI INTERMEDIATE COMPARTMENT PROTEIN 3"/>
    <property type="match status" value="1"/>
</dbReference>
<reference evidence="4 5" key="1">
    <citation type="submission" date="2017-11" db="EMBL/GenBank/DDBJ databases">
        <title>The genome of Rhizophagus clarus HR1 reveals common genetic basis of auxotrophy among arbuscular mycorrhizal fungi.</title>
        <authorList>
            <person name="Kobayashi Y."/>
        </authorList>
    </citation>
    <scope>NUCLEOTIDE SEQUENCE [LARGE SCALE GENOMIC DNA]</scope>
    <source>
        <strain evidence="4 5">HR1</strain>
    </source>
</reference>
<dbReference type="GO" id="GO:0005789">
    <property type="term" value="C:endoplasmic reticulum membrane"/>
    <property type="evidence" value="ECO:0007669"/>
    <property type="project" value="TreeGrafter"/>
</dbReference>
<protein>
    <recommendedName>
        <fullName evidence="3">Endoplasmic reticulum vesicle transporter N-terminal domain-containing protein</fullName>
    </recommendedName>
</protein>
<dbReference type="GO" id="GO:0006890">
    <property type="term" value="P:retrograde vesicle-mediated transport, Golgi to endoplasmic reticulum"/>
    <property type="evidence" value="ECO:0007669"/>
    <property type="project" value="TreeGrafter"/>
</dbReference>
<dbReference type="Proteomes" id="UP000247702">
    <property type="component" value="Unassembled WGS sequence"/>
</dbReference>
<evidence type="ECO:0000313" key="5">
    <source>
        <dbReference type="Proteomes" id="UP000247702"/>
    </source>
</evidence>
<feature type="domain" description="Endoplasmic reticulum vesicle transporter N-terminal" evidence="3">
    <location>
        <begin position="11"/>
        <end position="86"/>
    </location>
</feature>
<keyword evidence="2" id="KW-0472">Membrane</keyword>
<name>A0A2Z6RX85_9GLOM</name>
<accession>A0A2Z6RX85</accession>
<comment type="similarity">
    <text evidence="1">Belongs to the ERGIC family.</text>
</comment>
<proteinExistence type="inferred from homology"/>
<dbReference type="STRING" id="94130.A0A2Z6RX85"/>
<evidence type="ECO:0000256" key="1">
    <source>
        <dbReference type="ARBA" id="ARBA00005648"/>
    </source>
</evidence>
<dbReference type="GO" id="GO:0030134">
    <property type="term" value="C:COPII-coated ER to Golgi transport vesicle"/>
    <property type="evidence" value="ECO:0007669"/>
    <property type="project" value="TreeGrafter"/>
</dbReference>
<organism evidence="4 5">
    <name type="scientific">Rhizophagus clarus</name>
    <dbReference type="NCBI Taxonomy" id="94130"/>
    <lineage>
        <taxon>Eukaryota</taxon>
        <taxon>Fungi</taxon>
        <taxon>Fungi incertae sedis</taxon>
        <taxon>Mucoromycota</taxon>
        <taxon>Glomeromycotina</taxon>
        <taxon>Glomeromycetes</taxon>
        <taxon>Glomerales</taxon>
        <taxon>Glomeraceae</taxon>
        <taxon>Rhizophagus</taxon>
    </lineage>
</organism>
<keyword evidence="2" id="KW-1133">Transmembrane helix</keyword>
<dbReference type="Pfam" id="PF13850">
    <property type="entry name" value="ERGIC_N"/>
    <property type="match status" value="1"/>
</dbReference>
<sequence>MGKRGSVLSQIQSFDAYAKTLDDFRVKTYYGAILTIISAILICILLWSEYIDYRTPEMKPQLVVDKSRKQRLEININITFPHVPCYCR</sequence>
<evidence type="ECO:0000256" key="2">
    <source>
        <dbReference type="SAM" id="Phobius"/>
    </source>
</evidence>
<dbReference type="EMBL" id="BEXD01002003">
    <property type="protein sequence ID" value="GBB96666.1"/>
    <property type="molecule type" value="Genomic_DNA"/>
</dbReference>
<evidence type="ECO:0000259" key="3">
    <source>
        <dbReference type="Pfam" id="PF13850"/>
    </source>
</evidence>
<dbReference type="PANTHER" id="PTHR10984">
    <property type="entry name" value="ENDOPLASMIC RETICULUM-GOLGI INTERMEDIATE COMPARTMENT PROTEIN"/>
    <property type="match status" value="1"/>
</dbReference>
<dbReference type="GO" id="GO:0006888">
    <property type="term" value="P:endoplasmic reticulum to Golgi vesicle-mediated transport"/>
    <property type="evidence" value="ECO:0007669"/>
    <property type="project" value="TreeGrafter"/>
</dbReference>
<gene>
    <name evidence="4" type="ORF">RclHR1_28000002</name>
</gene>
<feature type="transmembrane region" description="Helical" evidence="2">
    <location>
        <begin position="29"/>
        <end position="48"/>
    </location>
</feature>
<dbReference type="InterPro" id="IPR039542">
    <property type="entry name" value="Erv_N"/>
</dbReference>
<dbReference type="GO" id="GO:0000139">
    <property type="term" value="C:Golgi membrane"/>
    <property type="evidence" value="ECO:0007669"/>
    <property type="project" value="TreeGrafter"/>
</dbReference>
<comment type="caution">
    <text evidence="4">The sequence shown here is derived from an EMBL/GenBank/DDBJ whole genome shotgun (WGS) entry which is preliminary data.</text>
</comment>
<dbReference type="InterPro" id="IPR045888">
    <property type="entry name" value="Erv"/>
</dbReference>